<keyword evidence="4" id="KW-1185">Reference proteome</keyword>
<sequence>MIAIETAFVALCIGVIALAAPEIVGGLDAIPSWGKYVVAVICFVMAAWQIYGFATIMVDHTPLYRLYCIVNLVATLVVLCFTIAFTVTAASKHGNAVDECFRRFEGSLAYNGFGIQEFEQVLDEDRRK</sequence>
<organism evidence="3 4">
    <name type="scientific">Malassezia nana</name>
    <dbReference type="NCBI Taxonomy" id="180528"/>
    <lineage>
        <taxon>Eukaryota</taxon>
        <taxon>Fungi</taxon>
        <taxon>Dikarya</taxon>
        <taxon>Basidiomycota</taxon>
        <taxon>Ustilaginomycotina</taxon>
        <taxon>Malasseziomycetes</taxon>
        <taxon>Malasseziales</taxon>
        <taxon>Malasseziaceae</taxon>
        <taxon>Malassezia</taxon>
    </lineage>
</organism>
<feature type="transmembrane region" description="Helical" evidence="1">
    <location>
        <begin position="36"/>
        <end position="54"/>
    </location>
</feature>
<evidence type="ECO:0000256" key="2">
    <source>
        <dbReference type="SAM" id="SignalP"/>
    </source>
</evidence>
<evidence type="ECO:0000313" key="4">
    <source>
        <dbReference type="Proteomes" id="UP001213623"/>
    </source>
</evidence>
<accession>A0AAF0ELJ1</accession>
<evidence type="ECO:0008006" key="5">
    <source>
        <dbReference type="Google" id="ProtNLM"/>
    </source>
</evidence>
<gene>
    <name evidence="3" type="ORF">MNAN1_003002</name>
</gene>
<keyword evidence="2" id="KW-0732">Signal</keyword>
<proteinExistence type="predicted"/>
<feature type="transmembrane region" description="Helical" evidence="1">
    <location>
        <begin position="66"/>
        <end position="87"/>
    </location>
</feature>
<dbReference type="Proteomes" id="UP001213623">
    <property type="component" value="Chromosome 5"/>
</dbReference>
<feature type="signal peptide" evidence="2">
    <location>
        <begin position="1"/>
        <end position="19"/>
    </location>
</feature>
<keyword evidence="1" id="KW-1133">Transmembrane helix</keyword>
<reference evidence="3" key="1">
    <citation type="submission" date="2023-03" db="EMBL/GenBank/DDBJ databases">
        <title>Mating type loci evolution in Malassezia.</title>
        <authorList>
            <person name="Coelho M.A."/>
        </authorList>
    </citation>
    <scope>NUCLEOTIDE SEQUENCE</scope>
    <source>
        <strain evidence="3">CBS 9557</strain>
    </source>
</reference>
<dbReference type="EMBL" id="CP119896">
    <property type="protein sequence ID" value="WFD27994.1"/>
    <property type="molecule type" value="Genomic_DNA"/>
</dbReference>
<evidence type="ECO:0000313" key="3">
    <source>
        <dbReference type="EMBL" id="WFD27994.1"/>
    </source>
</evidence>
<evidence type="ECO:0000256" key="1">
    <source>
        <dbReference type="SAM" id="Phobius"/>
    </source>
</evidence>
<keyword evidence="1" id="KW-0472">Membrane</keyword>
<protein>
    <recommendedName>
        <fullName evidence="5">MARVEL domain-containing protein</fullName>
    </recommendedName>
</protein>
<name>A0AAF0ELJ1_9BASI</name>
<keyword evidence="1" id="KW-0812">Transmembrane</keyword>
<dbReference type="AlphaFoldDB" id="A0AAF0ELJ1"/>
<feature type="chain" id="PRO_5041926001" description="MARVEL domain-containing protein" evidence="2">
    <location>
        <begin position="20"/>
        <end position="128"/>
    </location>
</feature>